<organism evidence="1 2">
    <name type="scientific">Prosthecodimorpha hirschii</name>
    <dbReference type="NCBI Taxonomy" id="665126"/>
    <lineage>
        <taxon>Bacteria</taxon>
        <taxon>Pseudomonadati</taxon>
        <taxon>Pseudomonadota</taxon>
        <taxon>Alphaproteobacteria</taxon>
        <taxon>Hyphomicrobiales</taxon>
        <taxon>Ancalomicrobiaceae</taxon>
        <taxon>Prosthecodimorpha</taxon>
    </lineage>
</organism>
<dbReference type="OrthoDB" id="5641374at2"/>
<evidence type="ECO:0000313" key="1">
    <source>
        <dbReference type="EMBL" id="KPL54479.1"/>
    </source>
</evidence>
<gene>
    <name evidence="1" type="ORF">ABB55_21530</name>
</gene>
<reference evidence="1 2" key="2">
    <citation type="submission" date="2015-10" db="EMBL/GenBank/DDBJ databases">
        <title>Draft Genome Sequence of Prosthecomicrobium hirschii ATCC 27832.</title>
        <authorList>
            <person name="Daniel J."/>
            <person name="Givan S.A."/>
            <person name="Brun Y.V."/>
            <person name="Brown P.J."/>
        </authorList>
    </citation>
    <scope>NUCLEOTIDE SEQUENCE [LARGE SCALE GENOMIC DNA]</scope>
    <source>
        <strain evidence="1 2">16</strain>
    </source>
</reference>
<dbReference type="AlphaFoldDB" id="A0A0P6WI62"/>
<dbReference type="InterPro" id="IPR022254">
    <property type="entry name" value="DUF3775"/>
</dbReference>
<reference evidence="1 2" key="1">
    <citation type="submission" date="2015-09" db="EMBL/GenBank/DDBJ databases">
        <authorList>
            <person name="Jackson K.R."/>
            <person name="Lunt B.L."/>
            <person name="Fisher J.N.B."/>
            <person name="Gardner A.V."/>
            <person name="Bailey M.E."/>
            <person name="Deus L.M."/>
            <person name="Earl A.S."/>
            <person name="Gibby P.D."/>
            <person name="Hartmann K.A."/>
            <person name="Liu J.E."/>
            <person name="Manci A.M."/>
            <person name="Nielsen D.A."/>
            <person name="Solomon M.B."/>
            <person name="Breakwell D.P."/>
            <person name="Burnett S.H."/>
            <person name="Grose J.H."/>
        </authorList>
    </citation>
    <scope>NUCLEOTIDE SEQUENCE [LARGE SCALE GENOMIC DNA]</scope>
    <source>
        <strain evidence="1 2">16</strain>
    </source>
</reference>
<dbReference type="EMBL" id="LJYW01000001">
    <property type="protein sequence ID" value="KPL54479.1"/>
    <property type="molecule type" value="Genomic_DNA"/>
</dbReference>
<name>A0A0P6WI62_9HYPH</name>
<evidence type="ECO:0000313" key="2">
    <source>
        <dbReference type="Proteomes" id="UP000048984"/>
    </source>
</evidence>
<protein>
    <recommendedName>
        <fullName evidence="3">DUF3775 domain-containing protein</fullName>
    </recommendedName>
</protein>
<comment type="caution">
    <text evidence="1">The sequence shown here is derived from an EMBL/GenBank/DDBJ whole genome shotgun (WGS) entry which is preliminary data.</text>
</comment>
<sequence length="126" mass="13715">MDIAVGKVTELIEYLRMFDGKEGAGGYDGGQDGYEDGALHVLETLADDGTEEQIRGVIDGLNIDEQADLVALVWVGRGDFEPQEWPVAVRRAGERAVRSTARYLLGIPNVGDLLEEGLSIMGYETE</sequence>
<dbReference type="Pfam" id="PF12616">
    <property type="entry name" value="DUF3775"/>
    <property type="match status" value="1"/>
</dbReference>
<proteinExistence type="predicted"/>
<keyword evidence="2" id="KW-1185">Reference proteome</keyword>
<accession>A0A0P6WI62</accession>
<dbReference type="STRING" id="665126.ABB55_21530"/>
<dbReference type="RefSeq" id="WP_054360646.1">
    <property type="nucleotide sequence ID" value="NZ_JAPCYQ010000001.1"/>
</dbReference>
<dbReference type="Proteomes" id="UP000048984">
    <property type="component" value="Unassembled WGS sequence"/>
</dbReference>
<evidence type="ECO:0008006" key="3">
    <source>
        <dbReference type="Google" id="ProtNLM"/>
    </source>
</evidence>